<accession>A0A1U9JU83</accession>
<keyword evidence="3 5" id="KW-1133">Transmembrane helix</keyword>
<keyword evidence="4 5" id="KW-0472">Membrane</keyword>
<comment type="subunit">
    <text evidence="5">The Tat system comprises two distinct complexes: a TatABC complex, containing multiple copies of TatA, TatB and TatC subunits, and a separate TatA complex, containing only TatA subunits. Substrates initially bind to the TatABC complex, which probably triggers association of the separate TatA complex to form the active translocon.</text>
</comment>
<evidence type="ECO:0000256" key="2">
    <source>
        <dbReference type="ARBA" id="ARBA00022692"/>
    </source>
</evidence>
<comment type="function">
    <text evidence="5">Part of the twin-arginine translocation (Tat) system that transports large folded proteins containing a characteristic twin-arginine motif in their signal peptide across membranes. Together with TatB, TatC is part of a receptor directly interacting with Tat signal peptides.</text>
</comment>
<keyword evidence="5" id="KW-0813">Transport</keyword>
<keyword evidence="2 5" id="KW-0812">Transmembrane</keyword>
<name>A0A1U9JU83_9HYPH</name>
<dbReference type="GO" id="GO:0009977">
    <property type="term" value="F:proton motive force dependent protein transmembrane transporter activity"/>
    <property type="evidence" value="ECO:0007669"/>
    <property type="project" value="TreeGrafter"/>
</dbReference>
<evidence type="ECO:0000313" key="6">
    <source>
        <dbReference type="EMBL" id="AQS41412.1"/>
    </source>
</evidence>
<organism evidence="6 7">
    <name type="scientific">Candidatus Tokpelaia hoelldobleri</name>
    <dbReference type="NCBI Taxonomy" id="1902579"/>
    <lineage>
        <taxon>Bacteria</taxon>
        <taxon>Pseudomonadati</taxon>
        <taxon>Pseudomonadota</taxon>
        <taxon>Alphaproteobacteria</taxon>
        <taxon>Hyphomicrobiales</taxon>
        <taxon>Candidatus Tokpelaia</taxon>
    </lineage>
</organism>
<dbReference type="PRINTS" id="PR01840">
    <property type="entry name" value="TATCFAMILY"/>
</dbReference>
<comment type="caution">
    <text evidence="5">Lacks conserved residue(s) required for the propagation of feature annotation.</text>
</comment>
<protein>
    <recommendedName>
        <fullName evidence="5">Sec-independent protein translocase protein TatC</fullName>
    </recommendedName>
</protein>
<evidence type="ECO:0000256" key="4">
    <source>
        <dbReference type="ARBA" id="ARBA00023136"/>
    </source>
</evidence>
<feature type="transmembrane region" description="Helical" evidence="5">
    <location>
        <begin position="119"/>
        <end position="141"/>
    </location>
</feature>
<comment type="subcellular location">
    <subcellularLocation>
        <location evidence="5">Cell membrane</location>
        <topology evidence="5">Multi-pass membrane protein</topology>
    </subcellularLocation>
    <subcellularLocation>
        <location evidence="1">Membrane</location>
        <topology evidence="1">Multi-pass membrane protein</topology>
    </subcellularLocation>
</comment>
<dbReference type="GO" id="GO:0043953">
    <property type="term" value="P:protein transport by the Tat complex"/>
    <property type="evidence" value="ECO:0007669"/>
    <property type="project" value="UniProtKB-UniRule"/>
</dbReference>
<proteinExistence type="inferred from homology"/>
<dbReference type="AlphaFoldDB" id="A0A1U9JU83"/>
<keyword evidence="5" id="KW-1003">Cell membrane</keyword>
<evidence type="ECO:0000256" key="5">
    <source>
        <dbReference type="HAMAP-Rule" id="MF_00902"/>
    </source>
</evidence>
<dbReference type="PANTHER" id="PTHR30371:SF0">
    <property type="entry name" value="SEC-INDEPENDENT PROTEIN TRANSLOCASE PROTEIN TATC, CHLOROPLASTIC-RELATED"/>
    <property type="match status" value="1"/>
</dbReference>
<feature type="transmembrane region" description="Helical" evidence="5">
    <location>
        <begin position="86"/>
        <end position="107"/>
    </location>
</feature>
<sequence>MNAQEEEIAASNAPLLDHLLELRQRLIRSVLAFLITSLICFAFKEDILRWLLLPYQWAIKFSGGDPYSMKLQSIEVLETILTKIKLAAFGGVILAFPVVAFQAYRFIAPGLYKNERMAFLPFLIAAPVFFVLGGAFVYYIVAPLILWFSLSQQLVPGSSVTIDFVVTISRYLSFMTWFILAFGLVFQLPVVTSLLVRAGLLNAAMLASKRKWAIVAAFIVAAMISPGELLSMFGLALPIILLYEFSILLARLIEKKRPAGVPDSDDDEEQSQS</sequence>
<gene>
    <name evidence="5 6" type="primary">tatC</name>
    <name evidence="6" type="ORF">BHV28_07110</name>
</gene>
<feature type="transmembrane region" description="Helical" evidence="5">
    <location>
        <begin position="26"/>
        <end position="44"/>
    </location>
</feature>
<dbReference type="KEGG" id="thd:BHV28_07110"/>
<comment type="similarity">
    <text evidence="5">Belongs to the TatC family.</text>
</comment>
<dbReference type="PANTHER" id="PTHR30371">
    <property type="entry name" value="SEC-INDEPENDENT PROTEIN TRANSLOCASE PROTEIN TATC"/>
    <property type="match status" value="1"/>
</dbReference>
<keyword evidence="7" id="KW-1185">Reference proteome</keyword>
<dbReference type="HAMAP" id="MF_00902">
    <property type="entry name" value="TatC"/>
    <property type="match status" value="1"/>
</dbReference>
<evidence type="ECO:0000256" key="3">
    <source>
        <dbReference type="ARBA" id="ARBA00022989"/>
    </source>
</evidence>
<evidence type="ECO:0000313" key="7">
    <source>
        <dbReference type="Proteomes" id="UP000188912"/>
    </source>
</evidence>
<keyword evidence="5" id="KW-0653">Protein transport</keyword>
<dbReference type="InterPro" id="IPR002033">
    <property type="entry name" value="TatC"/>
</dbReference>
<reference evidence="6 7" key="1">
    <citation type="journal article" date="2010" name="Science">
        <title>Genomic comparison of the ants Camponotus floridanus and Harpegnathos saltator.</title>
        <authorList>
            <person name="Bonasio R."/>
            <person name="Zhang G."/>
            <person name="Ye C."/>
            <person name="Mutti N.S."/>
            <person name="Fang X."/>
            <person name="Qin N."/>
            <person name="Donahue G."/>
            <person name="Yang P."/>
            <person name="Li Q."/>
            <person name="Li C."/>
            <person name="Zhang P."/>
            <person name="Huang Z."/>
            <person name="Berger S.L."/>
            <person name="Reinberg D."/>
            <person name="Wang J."/>
            <person name="Liebig J."/>
        </authorList>
    </citation>
    <scope>NUCLEOTIDE SEQUENCE [LARGE SCALE GENOMIC DNA]</scope>
    <source>
        <strain evidence="6 7">Hsal</strain>
    </source>
</reference>
<dbReference type="Pfam" id="PF00902">
    <property type="entry name" value="TatC"/>
    <property type="match status" value="1"/>
</dbReference>
<dbReference type="NCBIfam" id="TIGR00945">
    <property type="entry name" value="tatC"/>
    <property type="match status" value="1"/>
</dbReference>
<keyword evidence="5" id="KW-0811">Translocation</keyword>
<dbReference type="Proteomes" id="UP000188912">
    <property type="component" value="Chromosome"/>
</dbReference>
<feature type="transmembrane region" description="Helical" evidence="5">
    <location>
        <begin position="212"/>
        <end position="229"/>
    </location>
</feature>
<dbReference type="EMBL" id="CP017315">
    <property type="protein sequence ID" value="AQS41412.1"/>
    <property type="molecule type" value="Genomic_DNA"/>
</dbReference>
<reference evidence="6 7" key="2">
    <citation type="journal article" date="2016" name="Sci. Rep.">
        <title>The genome of Rhizobiales bacteria in predatory ants reveals urease gene functions but no genes for nitrogen fixation.</title>
        <authorList>
            <person name="Neuvonen M.M."/>
            <person name="Tamarit D."/>
            <person name="Naslund K."/>
            <person name="Liebig J."/>
            <person name="Feldhaar H."/>
            <person name="Moran N.A."/>
            <person name="Guy L."/>
            <person name="Andersson S.G."/>
        </authorList>
    </citation>
    <scope>NUCLEOTIDE SEQUENCE [LARGE SCALE GENOMIC DNA]</scope>
    <source>
        <strain evidence="6 7">Hsal</strain>
    </source>
</reference>
<dbReference type="STRING" id="1902579.BHV28_07110"/>
<feature type="transmembrane region" description="Helical" evidence="5">
    <location>
        <begin position="174"/>
        <end position="200"/>
    </location>
</feature>
<evidence type="ECO:0000256" key="1">
    <source>
        <dbReference type="ARBA" id="ARBA00004141"/>
    </source>
</evidence>
<dbReference type="GO" id="GO:0065002">
    <property type="term" value="P:intracellular protein transmembrane transport"/>
    <property type="evidence" value="ECO:0007669"/>
    <property type="project" value="TreeGrafter"/>
</dbReference>
<dbReference type="GO" id="GO:0033281">
    <property type="term" value="C:TAT protein transport complex"/>
    <property type="evidence" value="ECO:0007669"/>
    <property type="project" value="UniProtKB-UniRule"/>
</dbReference>